<evidence type="ECO:0000256" key="6">
    <source>
        <dbReference type="PIRNR" id="PIRNR002560"/>
    </source>
</evidence>
<comment type="catalytic activity">
    <reaction evidence="6">
        <text>4 Fe(2+) + O2 + 4 H(+) = 4 Fe(3+) + 2 H2O</text>
        <dbReference type="Rhea" id="RHEA:11148"/>
        <dbReference type="ChEBI" id="CHEBI:15377"/>
        <dbReference type="ChEBI" id="CHEBI:15378"/>
        <dbReference type="ChEBI" id="CHEBI:15379"/>
        <dbReference type="ChEBI" id="CHEBI:29033"/>
        <dbReference type="ChEBI" id="CHEBI:29034"/>
        <dbReference type="EC" id="1.16.3.1"/>
    </reaction>
</comment>
<dbReference type="GO" id="GO:0006879">
    <property type="term" value="P:intracellular iron ion homeostasis"/>
    <property type="evidence" value="ECO:0007669"/>
    <property type="project" value="UniProtKB-KW"/>
</dbReference>
<dbReference type="InterPro" id="IPR009078">
    <property type="entry name" value="Ferritin-like_SF"/>
</dbReference>
<dbReference type="EMBL" id="RQGF01000009">
    <property type="protein sequence ID" value="TGL64045.1"/>
    <property type="molecule type" value="Genomic_DNA"/>
</dbReference>
<keyword evidence="5 6" id="KW-0408">Iron</keyword>
<reference evidence="10" key="1">
    <citation type="journal article" date="2019" name="PLoS Negl. Trop. Dis.">
        <title>Revisiting the worldwide diversity of Leptospira species in the environment.</title>
        <authorList>
            <person name="Vincent A.T."/>
            <person name="Schiettekatte O."/>
            <person name="Bourhy P."/>
            <person name="Veyrier F.J."/>
            <person name="Picardeau M."/>
        </authorList>
    </citation>
    <scope>NUCLEOTIDE SEQUENCE [LARGE SCALE GENOMIC DNA]</scope>
    <source>
        <strain evidence="10">201702455</strain>
    </source>
</reference>
<comment type="function">
    <text evidence="6">Iron-storage protein, whose ferroxidase center binds Fe(2+), oxidizes it using dioxygen to Fe(3+), and participates in the subsequent Fe(3+) oxide mineral core formation within the central cavity of the BFR protein shell.</text>
</comment>
<evidence type="ECO:0000256" key="5">
    <source>
        <dbReference type="ARBA" id="ARBA00023004"/>
    </source>
</evidence>
<feature type="binding site" description="axial binding residue" evidence="7">
    <location>
        <position position="52"/>
    </location>
    <ligand>
        <name>heme b</name>
        <dbReference type="ChEBI" id="CHEBI:60344"/>
        <note>ligand shared between dimeric partners</note>
    </ligand>
    <ligandPart>
        <name>Fe</name>
        <dbReference type="ChEBI" id="CHEBI:18248"/>
    </ligandPart>
</feature>
<evidence type="ECO:0000313" key="10">
    <source>
        <dbReference type="EMBL" id="TGL64045.1"/>
    </source>
</evidence>
<dbReference type="InterPro" id="IPR008331">
    <property type="entry name" value="Ferritin_DPS_dom"/>
</dbReference>
<comment type="caution">
    <text evidence="10">The sequence shown here is derived from an EMBL/GenBank/DDBJ whole genome shotgun (WGS) entry which is preliminary data.</text>
</comment>
<dbReference type="RefSeq" id="WP_135648094.1">
    <property type="nucleotide sequence ID" value="NZ_RQGF01000009.1"/>
</dbReference>
<feature type="binding site" evidence="7">
    <location>
        <position position="54"/>
    </location>
    <ligand>
        <name>Fe cation</name>
        <dbReference type="ChEBI" id="CHEBI:24875"/>
        <label>1</label>
    </ligand>
</feature>
<organism evidence="10 11">
    <name type="scientific">Leptospira sarikeiensis</name>
    <dbReference type="NCBI Taxonomy" id="2484943"/>
    <lineage>
        <taxon>Bacteria</taxon>
        <taxon>Pseudomonadati</taxon>
        <taxon>Spirochaetota</taxon>
        <taxon>Spirochaetia</taxon>
        <taxon>Leptospirales</taxon>
        <taxon>Leptospiraceae</taxon>
        <taxon>Leptospira</taxon>
    </lineage>
</organism>
<feature type="binding site" evidence="7">
    <location>
        <position position="50"/>
    </location>
    <ligand>
        <name>Fe cation</name>
        <dbReference type="ChEBI" id="CHEBI:24875"/>
        <label>3</label>
    </ligand>
</feature>
<evidence type="ECO:0000256" key="3">
    <source>
        <dbReference type="ARBA" id="ARBA00022617"/>
    </source>
</evidence>
<dbReference type="PANTHER" id="PTHR30295:SF0">
    <property type="entry name" value="BACTERIOFERRITIN"/>
    <property type="match status" value="1"/>
</dbReference>
<feature type="domain" description="Ferritin-like diiron" evidence="9">
    <location>
        <begin position="1"/>
        <end position="145"/>
    </location>
</feature>
<protein>
    <recommendedName>
        <fullName evidence="6 8">Bacterioferritin</fullName>
        <ecNumber evidence="6">1.16.3.1</ecNumber>
    </recommendedName>
</protein>
<dbReference type="InterPro" id="IPR002024">
    <property type="entry name" value="Bacterioferritin"/>
</dbReference>
<feature type="binding site" evidence="7">
    <location>
        <position position="94"/>
    </location>
    <ligand>
        <name>Fe cation</name>
        <dbReference type="ChEBI" id="CHEBI:24875"/>
        <label>2</label>
    </ligand>
</feature>
<evidence type="ECO:0000256" key="8">
    <source>
        <dbReference type="RuleBase" id="RU000623"/>
    </source>
</evidence>
<keyword evidence="4 6" id="KW-0479">Metal-binding</keyword>
<evidence type="ECO:0000256" key="2">
    <source>
        <dbReference type="ARBA" id="ARBA00022434"/>
    </source>
</evidence>
<dbReference type="PANTHER" id="PTHR30295">
    <property type="entry name" value="BACTERIOFERRITIN"/>
    <property type="match status" value="1"/>
</dbReference>
<dbReference type="Proteomes" id="UP000297762">
    <property type="component" value="Unassembled WGS sequence"/>
</dbReference>
<dbReference type="GO" id="GO:0005829">
    <property type="term" value="C:cytosol"/>
    <property type="evidence" value="ECO:0007669"/>
    <property type="project" value="TreeGrafter"/>
</dbReference>
<comment type="similarity">
    <text evidence="1 6 8">Belongs to the bacterioferritin family.</text>
</comment>
<evidence type="ECO:0000256" key="7">
    <source>
        <dbReference type="PIRSR" id="PIRSR002560-1"/>
    </source>
</evidence>
<evidence type="ECO:0000256" key="4">
    <source>
        <dbReference type="ARBA" id="ARBA00022723"/>
    </source>
</evidence>
<gene>
    <name evidence="10" type="primary">bfr</name>
    <name evidence="10" type="ORF">EHQ64_03355</name>
</gene>
<feature type="binding site" evidence="7">
    <location>
        <position position="51"/>
    </location>
    <ligand>
        <name>Fe cation</name>
        <dbReference type="ChEBI" id="CHEBI:24875"/>
        <label>2</label>
    </ligand>
</feature>
<dbReference type="CDD" id="cd00907">
    <property type="entry name" value="Bacterioferritin"/>
    <property type="match status" value="1"/>
</dbReference>
<dbReference type="GO" id="GO:0020037">
    <property type="term" value="F:heme binding"/>
    <property type="evidence" value="ECO:0007669"/>
    <property type="project" value="TreeGrafter"/>
</dbReference>
<dbReference type="EC" id="1.16.3.1" evidence="6"/>
<dbReference type="AlphaFoldDB" id="A0A4R9KDM3"/>
<dbReference type="PRINTS" id="PR00601">
    <property type="entry name" value="BACFERRITIN"/>
</dbReference>
<evidence type="ECO:0000259" key="9">
    <source>
        <dbReference type="PROSITE" id="PS50905"/>
    </source>
</evidence>
<dbReference type="Pfam" id="PF00210">
    <property type="entry name" value="Ferritin"/>
    <property type="match status" value="1"/>
</dbReference>
<dbReference type="GO" id="GO:0006826">
    <property type="term" value="P:iron ion transport"/>
    <property type="evidence" value="ECO:0007669"/>
    <property type="project" value="InterPro"/>
</dbReference>
<feature type="binding site" evidence="7">
    <location>
        <position position="130"/>
    </location>
    <ligand>
        <name>Fe cation</name>
        <dbReference type="ChEBI" id="CHEBI:24875"/>
        <label>2</label>
    </ligand>
</feature>
<dbReference type="OrthoDB" id="9800505at2"/>
<dbReference type="PROSITE" id="PS00549">
    <property type="entry name" value="BACTERIOFERRITIN"/>
    <property type="match status" value="1"/>
</dbReference>
<feature type="binding site" evidence="7">
    <location>
        <position position="18"/>
    </location>
    <ligand>
        <name>Fe cation</name>
        <dbReference type="ChEBI" id="CHEBI:24875"/>
        <label>1</label>
    </ligand>
</feature>
<dbReference type="InterPro" id="IPR009040">
    <property type="entry name" value="Ferritin-like_diiron"/>
</dbReference>
<dbReference type="NCBIfam" id="TIGR00754">
    <property type="entry name" value="bfr"/>
    <property type="match status" value="1"/>
</dbReference>
<dbReference type="GO" id="GO:0008199">
    <property type="term" value="F:ferric iron binding"/>
    <property type="evidence" value="ECO:0007669"/>
    <property type="project" value="InterPro"/>
</dbReference>
<name>A0A4R9KDM3_9LEPT</name>
<feature type="binding site" evidence="7">
    <location>
        <position position="127"/>
    </location>
    <ligand>
        <name>Fe cation</name>
        <dbReference type="ChEBI" id="CHEBI:24875"/>
        <label>2</label>
    </ligand>
</feature>
<accession>A0A4R9KDM3</accession>
<keyword evidence="3 8" id="KW-0349">Heme</keyword>
<evidence type="ECO:0000313" key="11">
    <source>
        <dbReference type="Proteomes" id="UP000297762"/>
    </source>
</evidence>
<dbReference type="SUPFAM" id="SSF47240">
    <property type="entry name" value="Ferritin-like"/>
    <property type="match status" value="1"/>
</dbReference>
<feature type="binding site" evidence="7">
    <location>
        <position position="127"/>
    </location>
    <ligand>
        <name>Fe cation</name>
        <dbReference type="ChEBI" id="CHEBI:24875"/>
        <label>1</label>
    </ligand>
</feature>
<evidence type="ECO:0000256" key="1">
    <source>
        <dbReference type="ARBA" id="ARBA00008093"/>
    </source>
</evidence>
<sequence>MKGNQEVLDILAEVLSAELTAINQYFIHAKLNKNWGYDKLASYMKKESIEEMNHADQVIERILFLDGIPDLQRYMKINVGKDIESILKNDLDVEYNAVERLNRGIEISTKNKDNGTRELLEKILVSEEEHIDWLEAQLEIIKTIGVQNYLAQQIA</sequence>
<dbReference type="Gene3D" id="1.20.1260.10">
    <property type="match status" value="1"/>
</dbReference>
<dbReference type="PROSITE" id="PS50905">
    <property type="entry name" value="FERRITIN_LIKE"/>
    <property type="match status" value="1"/>
</dbReference>
<keyword evidence="2 6" id="KW-0409">Iron storage</keyword>
<dbReference type="InterPro" id="IPR012347">
    <property type="entry name" value="Ferritin-like"/>
</dbReference>
<keyword evidence="11" id="KW-1185">Reference proteome</keyword>
<proteinExistence type="inferred from homology"/>
<dbReference type="GO" id="GO:0004322">
    <property type="term" value="F:ferroxidase activity"/>
    <property type="evidence" value="ECO:0007669"/>
    <property type="project" value="UniProtKB-EC"/>
</dbReference>
<dbReference type="PIRSF" id="PIRSF002560">
    <property type="entry name" value="Bacterioferritin"/>
    <property type="match status" value="1"/>
</dbReference>
<feature type="binding site" evidence="7">
    <location>
        <position position="51"/>
    </location>
    <ligand>
        <name>Fe cation</name>
        <dbReference type="ChEBI" id="CHEBI:24875"/>
        <label>1</label>
    </ligand>
</feature>